<dbReference type="RefSeq" id="WP_132290539.1">
    <property type="nucleotide sequence ID" value="NZ_SMFU01000008.1"/>
</dbReference>
<evidence type="ECO:0000256" key="4">
    <source>
        <dbReference type="PROSITE-ProRule" id="PRU00433"/>
    </source>
</evidence>
<evidence type="ECO:0000313" key="6">
    <source>
        <dbReference type="EMBL" id="TCK06887.1"/>
    </source>
</evidence>
<dbReference type="SUPFAM" id="SSF46626">
    <property type="entry name" value="Cytochrome c"/>
    <property type="match status" value="1"/>
</dbReference>
<reference evidence="6 7" key="1">
    <citation type="submission" date="2019-03" db="EMBL/GenBank/DDBJ databases">
        <title>Genomic Encyclopedia of Archaeal and Bacterial Type Strains, Phase II (KMG-II): from individual species to whole genera.</title>
        <authorList>
            <person name="Goeker M."/>
        </authorList>
    </citation>
    <scope>NUCLEOTIDE SEQUENCE [LARGE SCALE GENOMIC DNA]</scope>
    <source>
        <strain evidence="6 7">DSM 27697</strain>
    </source>
</reference>
<dbReference type="GO" id="GO:0046872">
    <property type="term" value="F:metal ion binding"/>
    <property type="evidence" value="ECO:0007669"/>
    <property type="project" value="UniProtKB-KW"/>
</dbReference>
<keyword evidence="1 4" id="KW-0349">Heme</keyword>
<feature type="domain" description="Cytochrome c" evidence="5">
    <location>
        <begin position="24"/>
        <end position="101"/>
    </location>
</feature>
<evidence type="ECO:0000256" key="1">
    <source>
        <dbReference type="ARBA" id="ARBA00022617"/>
    </source>
</evidence>
<accession>A0A4R1GEY6</accession>
<sequence>MVARHFVLIPGLLILAACDSKDPTRLSQGDELYEYYCAGCHEERGLGRHLEKLPLNQRKMQEYEIVLMLTQDYSGEHPTFSLPQLSNAQADAIAGYTYALPGSADN</sequence>
<dbReference type="InterPro" id="IPR036909">
    <property type="entry name" value="Cyt_c-like_dom_sf"/>
</dbReference>
<organism evidence="6 7">
    <name type="scientific">Marinobacterium mangrovicola</name>
    <dbReference type="NCBI Taxonomy" id="1476959"/>
    <lineage>
        <taxon>Bacteria</taxon>
        <taxon>Pseudomonadati</taxon>
        <taxon>Pseudomonadota</taxon>
        <taxon>Gammaproteobacteria</taxon>
        <taxon>Oceanospirillales</taxon>
        <taxon>Oceanospirillaceae</taxon>
        <taxon>Marinobacterium</taxon>
    </lineage>
</organism>
<dbReference type="Pfam" id="PF13442">
    <property type="entry name" value="Cytochrome_CBB3"/>
    <property type="match status" value="1"/>
</dbReference>
<dbReference type="OrthoDB" id="9811281at2"/>
<dbReference type="InterPro" id="IPR009056">
    <property type="entry name" value="Cyt_c-like_dom"/>
</dbReference>
<proteinExistence type="predicted"/>
<evidence type="ECO:0000313" key="7">
    <source>
        <dbReference type="Proteomes" id="UP000294546"/>
    </source>
</evidence>
<dbReference type="PROSITE" id="PS51007">
    <property type="entry name" value="CYTC"/>
    <property type="match status" value="1"/>
</dbReference>
<dbReference type="GO" id="GO:0009055">
    <property type="term" value="F:electron transfer activity"/>
    <property type="evidence" value="ECO:0007669"/>
    <property type="project" value="InterPro"/>
</dbReference>
<evidence type="ECO:0000256" key="3">
    <source>
        <dbReference type="ARBA" id="ARBA00023004"/>
    </source>
</evidence>
<dbReference type="GO" id="GO:0020037">
    <property type="term" value="F:heme binding"/>
    <property type="evidence" value="ECO:0007669"/>
    <property type="project" value="InterPro"/>
</dbReference>
<dbReference type="EMBL" id="SMFU01000008">
    <property type="protein sequence ID" value="TCK06887.1"/>
    <property type="molecule type" value="Genomic_DNA"/>
</dbReference>
<keyword evidence="3 4" id="KW-0408">Iron</keyword>
<protein>
    <submittedName>
        <fullName evidence="6">Cbb3-type cytochrome c oxidase subunit III</fullName>
    </submittedName>
</protein>
<dbReference type="PROSITE" id="PS51257">
    <property type="entry name" value="PROKAR_LIPOPROTEIN"/>
    <property type="match status" value="1"/>
</dbReference>
<comment type="caution">
    <text evidence="6">The sequence shown here is derived from an EMBL/GenBank/DDBJ whole genome shotgun (WGS) entry which is preliminary data.</text>
</comment>
<dbReference type="Gene3D" id="1.10.760.10">
    <property type="entry name" value="Cytochrome c-like domain"/>
    <property type="match status" value="1"/>
</dbReference>
<name>A0A4R1GEY6_9GAMM</name>
<evidence type="ECO:0000256" key="2">
    <source>
        <dbReference type="ARBA" id="ARBA00022723"/>
    </source>
</evidence>
<keyword evidence="7" id="KW-1185">Reference proteome</keyword>
<gene>
    <name evidence="6" type="ORF">CLV83_1737</name>
</gene>
<evidence type="ECO:0000259" key="5">
    <source>
        <dbReference type="PROSITE" id="PS51007"/>
    </source>
</evidence>
<dbReference type="AlphaFoldDB" id="A0A4R1GEY6"/>
<keyword evidence="2 4" id="KW-0479">Metal-binding</keyword>
<dbReference type="Proteomes" id="UP000294546">
    <property type="component" value="Unassembled WGS sequence"/>
</dbReference>